<evidence type="ECO:0000313" key="10">
    <source>
        <dbReference type="Proteomes" id="UP000092382"/>
    </source>
</evidence>
<dbReference type="EC" id="3.2.1.17" evidence="7"/>
<keyword evidence="6 7" id="KW-0326">Glycosidase</keyword>
<dbReference type="SUPFAM" id="SSF53955">
    <property type="entry name" value="Lysozyme-like"/>
    <property type="match status" value="1"/>
</dbReference>
<dbReference type="Pfam" id="PF00959">
    <property type="entry name" value="Phage_lysozyme"/>
    <property type="match status" value="1"/>
</dbReference>
<dbReference type="InterPro" id="IPR051018">
    <property type="entry name" value="Bacteriophage_GH24"/>
</dbReference>
<dbReference type="GO" id="GO:0031640">
    <property type="term" value="P:killing of cells of another organism"/>
    <property type="evidence" value="ECO:0007669"/>
    <property type="project" value="UniProtKB-KW"/>
</dbReference>
<dbReference type="PANTHER" id="PTHR38107:SF3">
    <property type="entry name" value="LYSOZYME RRRD-RELATED"/>
    <property type="match status" value="1"/>
</dbReference>
<evidence type="ECO:0000256" key="1">
    <source>
        <dbReference type="ARBA" id="ARBA00000632"/>
    </source>
</evidence>
<keyword evidence="2 7" id="KW-0929">Antimicrobial</keyword>
<dbReference type="Pfam" id="PF01471">
    <property type="entry name" value="PG_binding_1"/>
    <property type="match status" value="1"/>
</dbReference>
<dbReference type="InterPro" id="IPR034690">
    <property type="entry name" value="Endolysin_T4_type"/>
</dbReference>
<feature type="domain" description="Peptidoglycan binding-like" evidence="8">
    <location>
        <begin position="17"/>
        <end position="72"/>
    </location>
</feature>
<protein>
    <recommendedName>
        <fullName evidence="7">Lysozyme</fullName>
        <ecNumber evidence="7">3.2.1.17</ecNumber>
    </recommendedName>
</protein>
<dbReference type="HAMAP" id="MF_04110">
    <property type="entry name" value="ENDOLYSIN_T4"/>
    <property type="match status" value="1"/>
</dbReference>
<accession>A0A1B7VY46</accession>
<evidence type="ECO:0000313" key="9">
    <source>
        <dbReference type="EMBL" id="OBQ25890.1"/>
    </source>
</evidence>
<dbReference type="GO" id="GO:0042742">
    <property type="term" value="P:defense response to bacterium"/>
    <property type="evidence" value="ECO:0007669"/>
    <property type="project" value="UniProtKB-KW"/>
</dbReference>
<dbReference type="STRING" id="1803587.GCA_001593825_03706"/>
<name>A0A1B7VY46_APHFL</name>
<evidence type="ECO:0000256" key="4">
    <source>
        <dbReference type="ARBA" id="ARBA00022801"/>
    </source>
</evidence>
<dbReference type="InterPro" id="IPR023347">
    <property type="entry name" value="Lysozyme_dom_sf"/>
</dbReference>
<proteinExistence type="inferred from homology"/>
<dbReference type="PATRIC" id="fig|1710894.3.peg.3196"/>
<keyword evidence="4 7" id="KW-0378">Hydrolase</keyword>
<dbReference type="GO" id="GO:0003796">
    <property type="term" value="F:lysozyme activity"/>
    <property type="evidence" value="ECO:0007669"/>
    <property type="project" value="UniProtKB-EC"/>
</dbReference>
<keyword evidence="5" id="KW-1035">Host cytoplasm</keyword>
<dbReference type="Gene3D" id="1.10.101.10">
    <property type="entry name" value="PGBD-like superfamily/PGBD"/>
    <property type="match status" value="1"/>
</dbReference>
<evidence type="ECO:0000256" key="2">
    <source>
        <dbReference type="ARBA" id="ARBA00022529"/>
    </source>
</evidence>
<reference evidence="9 10" key="1">
    <citation type="submission" date="2015-09" db="EMBL/GenBank/DDBJ databases">
        <title>Whole genome shotgun sequence assembly of Aphanizomenon flos-aquae UKL13.</title>
        <authorList>
            <person name="Driscoll C."/>
        </authorList>
    </citation>
    <scope>NUCLEOTIDE SEQUENCE [LARGE SCALE GENOMIC DNA]</scope>
    <source>
        <strain evidence="9">MDT13</strain>
    </source>
</reference>
<evidence type="ECO:0000256" key="7">
    <source>
        <dbReference type="RuleBase" id="RU003788"/>
    </source>
</evidence>
<comment type="caution">
    <text evidence="9">The sequence shown here is derived from an EMBL/GenBank/DDBJ whole genome shotgun (WGS) entry which is preliminary data.</text>
</comment>
<dbReference type="EMBL" id="LJOY01000019">
    <property type="protein sequence ID" value="OBQ25890.1"/>
    <property type="molecule type" value="Genomic_DNA"/>
</dbReference>
<evidence type="ECO:0000256" key="5">
    <source>
        <dbReference type="ARBA" id="ARBA00023200"/>
    </source>
</evidence>
<dbReference type="GO" id="GO:0016998">
    <property type="term" value="P:cell wall macromolecule catabolic process"/>
    <property type="evidence" value="ECO:0007669"/>
    <property type="project" value="InterPro"/>
</dbReference>
<evidence type="ECO:0000259" key="8">
    <source>
        <dbReference type="Pfam" id="PF01471"/>
    </source>
</evidence>
<dbReference type="SUPFAM" id="SSF47090">
    <property type="entry name" value="PGBD-like"/>
    <property type="match status" value="1"/>
</dbReference>
<organism evidence="9 10">
    <name type="scientific">Aphanizomenon flos-aquae LD13</name>
    <dbReference type="NCBI Taxonomy" id="1710894"/>
    <lineage>
        <taxon>Bacteria</taxon>
        <taxon>Bacillati</taxon>
        <taxon>Cyanobacteriota</taxon>
        <taxon>Cyanophyceae</taxon>
        <taxon>Nostocales</taxon>
        <taxon>Aphanizomenonaceae</taxon>
        <taxon>Aphanizomenon</taxon>
    </lineage>
</organism>
<dbReference type="InterPro" id="IPR023346">
    <property type="entry name" value="Lysozyme-like_dom_sf"/>
</dbReference>
<evidence type="ECO:0000256" key="3">
    <source>
        <dbReference type="ARBA" id="ARBA00022638"/>
    </source>
</evidence>
<dbReference type="GO" id="GO:0009253">
    <property type="term" value="P:peptidoglycan catabolic process"/>
    <property type="evidence" value="ECO:0007669"/>
    <property type="project" value="InterPro"/>
</dbReference>
<dbReference type="PANTHER" id="PTHR38107">
    <property type="match status" value="1"/>
</dbReference>
<dbReference type="InterPro" id="IPR036365">
    <property type="entry name" value="PGBD-like_sf"/>
</dbReference>
<comment type="similarity">
    <text evidence="7">Belongs to the glycosyl hydrolase 24 family.</text>
</comment>
<dbReference type="CDD" id="cd00737">
    <property type="entry name" value="lyz_endolysin_autolysin"/>
    <property type="match status" value="1"/>
</dbReference>
<dbReference type="InterPro" id="IPR002477">
    <property type="entry name" value="Peptidoglycan-bd-like"/>
</dbReference>
<dbReference type="Gene3D" id="1.10.530.40">
    <property type="match status" value="1"/>
</dbReference>
<evidence type="ECO:0000256" key="6">
    <source>
        <dbReference type="ARBA" id="ARBA00023295"/>
    </source>
</evidence>
<dbReference type="InterPro" id="IPR033907">
    <property type="entry name" value="Endolysin_autolysin"/>
</dbReference>
<gene>
    <name evidence="9" type="ORF">AN481_07650</name>
</gene>
<dbReference type="InterPro" id="IPR002196">
    <property type="entry name" value="Glyco_hydro_24"/>
</dbReference>
<dbReference type="Proteomes" id="UP000092382">
    <property type="component" value="Unassembled WGS sequence"/>
</dbReference>
<keyword evidence="3 7" id="KW-0081">Bacteriolytic enzyme</keyword>
<comment type="catalytic activity">
    <reaction evidence="1 7">
        <text>Hydrolysis of (1-&gt;4)-beta-linkages between N-acetylmuramic acid and N-acetyl-D-glucosamine residues in a peptidoglycan and between N-acetyl-D-glucosamine residues in chitodextrins.</text>
        <dbReference type="EC" id="3.2.1.17"/>
    </reaction>
</comment>
<dbReference type="InterPro" id="IPR036366">
    <property type="entry name" value="PGBDSf"/>
</dbReference>
<sequence>MLNKLNLDETLRQGAKGPKVQQLQEILTVLNLNPGTIDGNFGNNTLKAVKQFQIQKGLEVDGIVGKNTQNALNDALGQVTTSAVSSISSPTSSVLTSSYFGGTTGKLPLPAIPLIKQFEGCYLKAYPDPLSGNLPITIGWGCTKKRDGSNWKLGESITQQEADDLLMIQIENSYLPPLQKIPVWDELNANQQGALLSFAYNLGANFYGGSGFSSMTRVLRDKKWDEIEETFLKYRNPGSNVEAGLKRRRQAEAKLFLTPVS</sequence>
<dbReference type="AlphaFoldDB" id="A0A1B7VY46"/>